<evidence type="ECO:0000313" key="3">
    <source>
        <dbReference type="Proteomes" id="UP001458880"/>
    </source>
</evidence>
<evidence type="ECO:0000313" key="2">
    <source>
        <dbReference type="EMBL" id="KAK9711565.1"/>
    </source>
</evidence>
<accession>A0AAW1K180</accession>
<name>A0AAW1K180_POPJA</name>
<dbReference type="EMBL" id="JASPKY010000278">
    <property type="protein sequence ID" value="KAK9711565.1"/>
    <property type="molecule type" value="Genomic_DNA"/>
</dbReference>
<sequence length="356" mass="39756">MDLKSPNTKIVNCERFLEKNRLISMDLKSPRSSSEDTDTFVFPDRLASDKCCQTSSIESYLKITFAENIAKNKSEARRRNLEQEKGTKTRTGGGHVSDDKNEAYFDSLDESSGSVGSEVFKDDNIPVKDTTTTDAPTRGSNKSLKAKQSKSNMLYQRSSEDGFSEDSVVDGCENYHSHALSVSRIERGLRKCSSDVCLRKSSDTIFATSCTEVDLRKLASYECTSIRSVNKYEDVNLTSDEILEIAGEQFLQCLRNNPQIKTSTPISQRKAPACIGESPPSDDVNDSKPSSSFLNVSDCVPVKKRKLEECPKEGGQELDTELRRNIEQIKEKKEKLLPERGWSGIGYGIEAEYRAD</sequence>
<reference evidence="2 3" key="1">
    <citation type="journal article" date="2024" name="BMC Genomics">
        <title>De novo assembly and annotation of Popillia japonica's genome with initial clues to its potential as an invasive pest.</title>
        <authorList>
            <person name="Cucini C."/>
            <person name="Boschi S."/>
            <person name="Funari R."/>
            <person name="Cardaioli E."/>
            <person name="Iannotti N."/>
            <person name="Marturano G."/>
            <person name="Paoli F."/>
            <person name="Bruttini M."/>
            <person name="Carapelli A."/>
            <person name="Frati F."/>
            <person name="Nardi F."/>
        </authorList>
    </citation>
    <scope>NUCLEOTIDE SEQUENCE [LARGE SCALE GENOMIC DNA]</scope>
    <source>
        <strain evidence="2">DMR45628</strain>
    </source>
</reference>
<feature type="region of interest" description="Disordered" evidence="1">
    <location>
        <begin position="262"/>
        <end position="292"/>
    </location>
</feature>
<proteinExistence type="predicted"/>
<protein>
    <submittedName>
        <fullName evidence="2">Uncharacterized protein</fullName>
    </submittedName>
</protein>
<dbReference type="AlphaFoldDB" id="A0AAW1K180"/>
<feature type="compositionally biased region" description="Basic and acidic residues" evidence="1">
    <location>
        <begin position="75"/>
        <end position="87"/>
    </location>
</feature>
<feature type="compositionally biased region" description="Polar residues" evidence="1">
    <location>
        <begin position="129"/>
        <end position="143"/>
    </location>
</feature>
<keyword evidence="3" id="KW-1185">Reference proteome</keyword>
<dbReference type="Proteomes" id="UP001458880">
    <property type="component" value="Unassembled WGS sequence"/>
</dbReference>
<evidence type="ECO:0000256" key="1">
    <source>
        <dbReference type="SAM" id="MobiDB-lite"/>
    </source>
</evidence>
<comment type="caution">
    <text evidence="2">The sequence shown here is derived from an EMBL/GenBank/DDBJ whole genome shotgun (WGS) entry which is preliminary data.</text>
</comment>
<feature type="region of interest" description="Disordered" evidence="1">
    <location>
        <begin position="75"/>
        <end position="160"/>
    </location>
</feature>
<organism evidence="2 3">
    <name type="scientific">Popillia japonica</name>
    <name type="common">Japanese beetle</name>
    <dbReference type="NCBI Taxonomy" id="7064"/>
    <lineage>
        <taxon>Eukaryota</taxon>
        <taxon>Metazoa</taxon>
        <taxon>Ecdysozoa</taxon>
        <taxon>Arthropoda</taxon>
        <taxon>Hexapoda</taxon>
        <taxon>Insecta</taxon>
        <taxon>Pterygota</taxon>
        <taxon>Neoptera</taxon>
        <taxon>Endopterygota</taxon>
        <taxon>Coleoptera</taxon>
        <taxon>Polyphaga</taxon>
        <taxon>Scarabaeiformia</taxon>
        <taxon>Scarabaeidae</taxon>
        <taxon>Rutelinae</taxon>
        <taxon>Popillia</taxon>
    </lineage>
</organism>
<gene>
    <name evidence="2" type="ORF">QE152_g25409</name>
</gene>